<dbReference type="InterPro" id="IPR036412">
    <property type="entry name" value="HAD-like_sf"/>
</dbReference>
<dbReference type="GO" id="GO:0008253">
    <property type="term" value="F:5'-nucleotidase activity"/>
    <property type="evidence" value="ECO:0007669"/>
    <property type="project" value="UniProtKB-EC"/>
</dbReference>
<dbReference type="Gene3D" id="1.10.150.240">
    <property type="entry name" value="Putative phosphatase, domain 2"/>
    <property type="match status" value="1"/>
</dbReference>
<dbReference type="CDD" id="cd04305">
    <property type="entry name" value="HAD_Neu5Ac-Pase_like"/>
    <property type="match status" value="1"/>
</dbReference>
<dbReference type="InterPro" id="IPR023198">
    <property type="entry name" value="PGP-like_dom2"/>
</dbReference>
<dbReference type="Gene3D" id="3.40.50.1000">
    <property type="entry name" value="HAD superfamily/HAD-like"/>
    <property type="match status" value="1"/>
</dbReference>
<dbReference type="NCBIfam" id="TIGR02254">
    <property type="entry name" value="YjjG_YfnB"/>
    <property type="match status" value="1"/>
</dbReference>
<dbReference type="NCBIfam" id="TIGR01549">
    <property type="entry name" value="HAD-SF-IA-v1"/>
    <property type="match status" value="1"/>
</dbReference>
<dbReference type="NCBIfam" id="TIGR01509">
    <property type="entry name" value="HAD-SF-IA-v3"/>
    <property type="match status" value="1"/>
</dbReference>
<proteinExistence type="predicted"/>
<dbReference type="SUPFAM" id="SSF56784">
    <property type="entry name" value="HAD-like"/>
    <property type="match status" value="1"/>
</dbReference>
<dbReference type="SFLD" id="SFLDG01135">
    <property type="entry name" value="C1.5.6:_HAD__Beta-PGM__Phospha"/>
    <property type="match status" value="1"/>
</dbReference>
<dbReference type="InterPro" id="IPR052550">
    <property type="entry name" value="Pyrimidine_5'-ntase_YjjG"/>
</dbReference>
<accession>A0A6N3FSW5</accession>
<dbReference type="EMBL" id="CACRTO010000042">
    <property type="protein sequence ID" value="VYU55372.1"/>
    <property type="molecule type" value="Genomic_DNA"/>
</dbReference>
<protein>
    <submittedName>
        <fullName evidence="1">Pyrimidine 5'-nucleotidase YjjG</fullName>
        <ecNumber evidence="1">3.1.3.5</ecNumber>
    </submittedName>
</protein>
<name>A0A6N3FSW5_9CLOT</name>
<dbReference type="EC" id="3.1.3.5" evidence="1"/>
<organism evidence="1">
    <name type="scientific">Clostridium tertium</name>
    <dbReference type="NCBI Taxonomy" id="1559"/>
    <lineage>
        <taxon>Bacteria</taxon>
        <taxon>Bacillati</taxon>
        <taxon>Bacillota</taxon>
        <taxon>Clostridia</taxon>
        <taxon>Eubacteriales</taxon>
        <taxon>Clostridiaceae</taxon>
        <taxon>Clostridium</taxon>
    </lineage>
</organism>
<dbReference type="InterPro" id="IPR041492">
    <property type="entry name" value="HAD_2"/>
</dbReference>
<keyword evidence="1" id="KW-0378">Hydrolase</keyword>
<dbReference type="NCBIfam" id="NF006976">
    <property type="entry name" value="PRK09449.1"/>
    <property type="match status" value="1"/>
</dbReference>
<gene>
    <name evidence="1" type="primary">yjjG</name>
    <name evidence="1" type="ORF">CTLFYP3_02835</name>
</gene>
<dbReference type="InterPro" id="IPR023214">
    <property type="entry name" value="HAD_sf"/>
</dbReference>
<dbReference type="Pfam" id="PF13419">
    <property type="entry name" value="HAD_2"/>
    <property type="match status" value="1"/>
</dbReference>
<dbReference type="AlphaFoldDB" id="A0A6N3FSW5"/>
<dbReference type="SFLD" id="SFLDS00003">
    <property type="entry name" value="Haloacid_Dehalogenase"/>
    <property type="match status" value="1"/>
</dbReference>
<dbReference type="PANTHER" id="PTHR47478">
    <property type="match status" value="1"/>
</dbReference>
<reference evidence="1" key="1">
    <citation type="submission" date="2019-11" db="EMBL/GenBank/DDBJ databases">
        <authorList>
            <person name="Feng L."/>
        </authorList>
    </citation>
    <scope>NUCLEOTIDE SEQUENCE</scope>
    <source>
        <strain evidence="1">CTertiumLFYP3</strain>
    </source>
</reference>
<dbReference type="InterPro" id="IPR006439">
    <property type="entry name" value="HAD-SF_hydro_IA"/>
</dbReference>
<evidence type="ECO:0000313" key="1">
    <source>
        <dbReference type="EMBL" id="VYU55372.1"/>
    </source>
</evidence>
<dbReference type="PANTHER" id="PTHR47478:SF1">
    <property type="entry name" value="PYRIMIDINE 5'-NUCLEOTIDASE YJJG"/>
    <property type="match status" value="1"/>
</dbReference>
<dbReference type="SFLD" id="SFLDG01129">
    <property type="entry name" value="C1.5:_HAD__Beta-PGM__Phosphata"/>
    <property type="match status" value="1"/>
</dbReference>
<dbReference type="RefSeq" id="WP_156627281.1">
    <property type="nucleotide sequence ID" value="NZ_CACRTO010000042.1"/>
</dbReference>
<dbReference type="InterPro" id="IPR011951">
    <property type="entry name" value="HAD-SF_hydro_IA_YjjG/PynA"/>
</dbReference>
<sequence length="230" mass="26890">MKYEVILFDADETLFDFKKSEKQAFENSIREFNMDYDENYHLKVYEEINKNIWLEFEQGLITQKKLKVERFKRLSEKLNTPFDPVEFSNAYIRHLANASFLYEDSIELIKELSKNYKLAIVTNGLKDVQSKRIGQSVIAEYFDTLVISEEVQVSKPNPEIFEIALNRLNFTDKNKVLMIGDSLTSDIKGGINFEIDTCWVNLKKVKNSTSIKPTYEISNLKDLTKILNNK</sequence>